<protein>
    <submittedName>
        <fullName evidence="7">IclR family transcriptional regulator</fullName>
    </submittedName>
</protein>
<dbReference type="EMBL" id="JAENHO010000004">
    <property type="protein sequence ID" value="MBL7255568.1"/>
    <property type="molecule type" value="Genomic_DNA"/>
</dbReference>
<dbReference type="PROSITE" id="PS51078">
    <property type="entry name" value="ICLR_ED"/>
    <property type="match status" value="1"/>
</dbReference>
<evidence type="ECO:0000256" key="3">
    <source>
        <dbReference type="ARBA" id="ARBA00023163"/>
    </source>
</evidence>
<evidence type="ECO:0000256" key="1">
    <source>
        <dbReference type="ARBA" id="ARBA00023015"/>
    </source>
</evidence>
<organism evidence="7 8">
    <name type="scientific">Paractinoplanes lichenicola</name>
    <dbReference type="NCBI Taxonomy" id="2802976"/>
    <lineage>
        <taxon>Bacteria</taxon>
        <taxon>Bacillati</taxon>
        <taxon>Actinomycetota</taxon>
        <taxon>Actinomycetes</taxon>
        <taxon>Micromonosporales</taxon>
        <taxon>Micromonosporaceae</taxon>
        <taxon>Paractinoplanes</taxon>
    </lineage>
</organism>
<evidence type="ECO:0000259" key="5">
    <source>
        <dbReference type="PROSITE" id="PS51077"/>
    </source>
</evidence>
<dbReference type="InterPro" id="IPR036390">
    <property type="entry name" value="WH_DNA-bd_sf"/>
</dbReference>
<dbReference type="Gene3D" id="1.10.10.10">
    <property type="entry name" value="Winged helix-like DNA-binding domain superfamily/Winged helix DNA-binding domain"/>
    <property type="match status" value="1"/>
</dbReference>
<evidence type="ECO:0000259" key="6">
    <source>
        <dbReference type="PROSITE" id="PS51078"/>
    </source>
</evidence>
<evidence type="ECO:0000256" key="4">
    <source>
        <dbReference type="SAM" id="MobiDB-lite"/>
    </source>
</evidence>
<dbReference type="InterPro" id="IPR029016">
    <property type="entry name" value="GAF-like_dom_sf"/>
</dbReference>
<proteinExistence type="predicted"/>
<accession>A0ABS1VLU0</accession>
<evidence type="ECO:0000256" key="2">
    <source>
        <dbReference type="ARBA" id="ARBA00023125"/>
    </source>
</evidence>
<reference evidence="7 8" key="1">
    <citation type="submission" date="2021-01" db="EMBL/GenBank/DDBJ databases">
        <title>Actinoplanes sp. nov. LDG1-01 isolated from lichen.</title>
        <authorList>
            <person name="Saeng-In P."/>
            <person name="Phongsopitanun W."/>
            <person name="Kanchanasin P."/>
            <person name="Yuki M."/>
            <person name="Kudo T."/>
            <person name="Ohkuma M."/>
            <person name="Tanasupawat S."/>
        </authorList>
    </citation>
    <scope>NUCLEOTIDE SEQUENCE [LARGE SCALE GENOMIC DNA]</scope>
    <source>
        <strain evidence="7 8">LDG1-01</strain>
    </source>
</reference>
<dbReference type="SUPFAM" id="SSF55781">
    <property type="entry name" value="GAF domain-like"/>
    <property type="match status" value="1"/>
</dbReference>
<dbReference type="SUPFAM" id="SSF46785">
    <property type="entry name" value="Winged helix' DNA-binding domain"/>
    <property type="match status" value="1"/>
</dbReference>
<dbReference type="PANTHER" id="PTHR30136:SF24">
    <property type="entry name" value="HTH-TYPE TRANSCRIPTIONAL REPRESSOR ALLR"/>
    <property type="match status" value="1"/>
</dbReference>
<dbReference type="PROSITE" id="PS51077">
    <property type="entry name" value="HTH_ICLR"/>
    <property type="match status" value="1"/>
</dbReference>
<dbReference type="InterPro" id="IPR050707">
    <property type="entry name" value="HTH_MetabolicPath_Reg"/>
</dbReference>
<evidence type="ECO:0000313" key="8">
    <source>
        <dbReference type="Proteomes" id="UP000598996"/>
    </source>
</evidence>
<feature type="domain" description="HTH iclR-type" evidence="5">
    <location>
        <begin position="25"/>
        <end position="85"/>
    </location>
</feature>
<feature type="domain" description="IclR-ED" evidence="6">
    <location>
        <begin position="86"/>
        <end position="266"/>
    </location>
</feature>
<gene>
    <name evidence="7" type="ORF">JKJ07_14780</name>
</gene>
<dbReference type="Pfam" id="PF01614">
    <property type="entry name" value="IclR_C"/>
    <property type="match status" value="1"/>
</dbReference>
<keyword evidence="8" id="KW-1185">Reference proteome</keyword>
<keyword evidence="3" id="KW-0804">Transcription</keyword>
<dbReference type="Gene3D" id="3.30.450.40">
    <property type="match status" value="1"/>
</dbReference>
<comment type="caution">
    <text evidence="7">The sequence shown here is derived from an EMBL/GenBank/DDBJ whole genome shotgun (WGS) entry which is preliminary data.</text>
</comment>
<keyword evidence="2" id="KW-0238">DNA-binding</keyword>
<dbReference type="PANTHER" id="PTHR30136">
    <property type="entry name" value="HELIX-TURN-HELIX TRANSCRIPTIONAL REGULATOR, ICLR FAMILY"/>
    <property type="match status" value="1"/>
</dbReference>
<dbReference type="Proteomes" id="UP000598996">
    <property type="component" value="Unassembled WGS sequence"/>
</dbReference>
<evidence type="ECO:0000313" key="7">
    <source>
        <dbReference type="EMBL" id="MBL7255568.1"/>
    </source>
</evidence>
<dbReference type="InterPro" id="IPR005471">
    <property type="entry name" value="Tscrpt_reg_IclR_N"/>
</dbReference>
<dbReference type="InterPro" id="IPR036388">
    <property type="entry name" value="WH-like_DNA-bd_sf"/>
</dbReference>
<dbReference type="RefSeq" id="WP_202992075.1">
    <property type="nucleotide sequence ID" value="NZ_JAENHO010000004.1"/>
</dbReference>
<dbReference type="InterPro" id="IPR014757">
    <property type="entry name" value="Tscrpt_reg_IclR_C"/>
</dbReference>
<keyword evidence="1" id="KW-0805">Transcription regulation</keyword>
<dbReference type="Pfam" id="PF09339">
    <property type="entry name" value="HTH_IclR"/>
    <property type="match status" value="1"/>
</dbReference>
<feature type="region of interest" description="Disordered" evidence="4">
    <location>
        <begin position="1"/>
        <end position="25"/>
    </location>
</feature>
<name>A0ABS1VLU0_9ACTN</name>
<dbReference type="SMART" id="SM00346">
    <property type="entry name" value="HTH_ICLR"/>
    <property type="match status" value="1"/>
</dbReference>
<sequence>MEATAADSCLFQSDPREPHPAPDSNSVLGKVRRILEVFGLDDETLSLSELARRTGLAKASVHRLSQELVQWGLLERRNGEYRLGMRLFEIGQRVPRQRILRDLARPMMIDLVQATHETAHLAVASGLEVLYLEKVSGEHAQISRPSRVAGRMPLHCTATGKALLAFGPRTLLDEVMTAPLARVTPRTTVAPGLLAQELQKAREQGFVAEFEQTRIGYMSVAIPLTGATGAVVAALSVTAPTTRAKVDRYIGLLNLVGRRMTKLLSAQEL</sequence>